<keyword evidence="2" id="KW-1185">Reference proteome</keyword>
<dbReference type="Proteomes" id="UP000783213">
    <property type="component" value="Unassembled WGS sequence"/>
</dbReference>
<name>A0ABQ7IDK0_9HELO</name>
<proteinExistence type="predicted"/>
<gene>
    <name evidence="1" type="ORF">EAE98_008597</name>
</gene>
<protein>
    <submittedName>
        <fullName evidence="1">Uncharacterized protein</fullName>
    </submittedName>
</protein>
<evidence type="ECO:0000313" key="2">
    <source>
        <dbReference type="Proteomes" id="UP000783213"/>
    </source>
</evidence>
<dbReference type="EMBL" id="RCSX01000023">
    <property type="protein sequence ID" value="KAF7921171.1"/>
    <property type="molecule type" value="Genomic_DNA"/>
</dbReference>
<reference evidence="1 2" key="1">
    <citation type="journal article" date="2020" name="Genome Biol. Evol.">
        <title>Comparative genomics of Sclerotiniaceae.</title>
        <authorList>
            <person name="Valero Jimenez C.A."/>
            <person name="Steentjes M."/>
            <person name="Scholten O.E."/>
            <person name="Van Kan J.A.L."/>
        </authorList>
    </citation>
    <scope>NUCLEOTIDE SEQUENCE [LARGE SCALE GENOMIC DNA]</scope>
    <source>
        <strain evidence="1 2">B1</strain>
    </source>
</reference>
<sequence>MTFVKKDSNDQKRRIEDELKTDTKSLQLERSLNITSEILMFSNTFTGIGTSRETAQDLPFRPLVRIKEQL</sequence>
<dbReference type="GeneID" id="62235370"/>
<organism evidence="1 2">
    <name type="scientific">Botrytis deweyae</name>
    <dbReference type="NCBI Taxonomy" id="2478750"/>
    <lineage>
        <taxon>Eukaryota</taxon>
        <taxon>Fungi</taxon>
        <taxon>Dikarya</taxon>
        <taxon>Ascomycota</taxon>
        <taxon>Pezizomycotina</taxon>
        <taxon>Leotiomycetes</taxon>
        <taxon>Helotiales</taxon>
        <taxon>Sclerotiniaceae</taxon>
        <taxon>Botrytis</taxon>
    </lineage>
</organism>
<evidence type="ECO:0000313" key="1">
    <source>
        <dbReference type="EMBL" id="KAF7921171.1"/>
    </source>
</evidence>
<accession>A0ABQ7IDK0</accession>
<comment type="caution">
    <text evidence="1">The sequence shown here is derived from an EMBL/GenBank/DDBJ whole genome shotgun (WGS) entry which is preliminary data.</text>
</comment>
<dbReference type="RefSeq" id="XP_038807301.1">
    <property type="nucleotide sequence ID" value="XM_038956220.1"/>
</dbReference>